<organism evidence="1 2">
    <name type="scientific">Desulfonema ishimotonii</name>
    <dbReference type="NCBI Taxonomy" id="45657"/>
    <lineage>
        <taxon>Bacteria</taxon>
        <taxon>Pseudomonadati</taxon>
        <taxon>Thermodesulfobacteriota</taxon>
        <taxon>Desulfobacteria</taxon>
        <taxon>Desulfobacterales</taxon>
        <taxon>Desulfococcaceae</taxon>
        <taxon>Desulfonema</taxon>
    </lineage>
</organism>
<gene>
    <name evidence="1" type="ORF">DENIS_0801</name>
</gene>
<comment type="caution">
    <text evidence="1">The sequence shown here is derived from an EMBL/GenBank/DDBJ whole genome shotgun (WGS) entry which is preliminary data.</text>
</comment>
<proteinExistence type="predicted"/>
<dbReference type="InterPro" id="IPR036178">
    <property type="entry name" value="Formintransfe-cycloase-like_sf"/>
</dbReference>
<dbReference type="Gene3D" id="1.20.120.680">
    <property type="entry name" value="Formiminotetrahydrofolate cyclodeaminase monomer, up-and-down helical bundle"/>
    <property type="match status" value="1"/>
</dbReference>
<dbReference type="EMBL" id="BEXT01000001">
    <property type="protein sequence ID" value="GBC59860.1"/>
    <property type="molecule type" value="Genomic_DNA"/>
</dbReference>
<evidence type="ECO:0000313" key="2">
    <source>
        <dbReference type="Proteomes" id="UP000288096"/>
    </source>
</evidence>
<name>A0A401FSE2_9BACT</name>
<accession>A0A401FSE2</accession>
<reference evidence="2" key="1">
    <citation type="submission" date="2017-11" db="EMBL/GenBank/DDBJ databases">
        <authorList>
            <person name="Watanabe M."/>
            <person name="Kojima H."/>
        </authorList>
    </citation>
    <scope>NUCLEOTIDE SEQUENCE [LARGE SCALE GENOMIC DNA]</scope>
    <source>
        <strain evidence="2">Tokyo 01</strain>
    </source>
</reference>
<dbReference type="RefSeq" id="WP_166404875.1">
    <property type="nucleotide sequence ID" value="NZ_BEXT01000001.1"/>
</dbReference>
<protein>
    <recommendedName>
        <fullName evidence="3">Cyclodeaminase/cyclohydrolase domain-containing protein</fullName>
    </recommendedName>
</protein>
<reference evidence="2" key="2">
    <citation type="submission" date="2019-01" db="EMBL/GenBank/DDBJ databases">
        <title>Genome sequence of Desulfonema ishimotonii strain Tokyo 01.</title>
        <authorList>
            <person name="Fukui M."/>
        </authorList>
    </citation>
    <scope>NUCLEOTIDE SEQUENCE [LARGE SCALE GENOMIC DNA]</scope>
    <source>
        <strain evidence="2">Tokyo 01</strain>
    </source>
</reference>
<evidence type="ECO:0008006" key="3">
    <source>
        <dbReference type="Google" id="ProtNLM"/>
    </source>
</evidence>
<keyword evidence="2" id="KW-1185">Reference proteome</keyword>
<dbReference type="SUPFAM" id="SSF101262">
    <property type="entry name" value="Methenyltetrahydrofolate cyclohydrolase-like"/>
    <property type="match status" value="1"/>
</dbReference>
<dbReference type="GO" id="GO:0003824">
    <property type="term" value="F:catalytic activity"/>
    <property type="evidence" value="ECO:0007669"/>
    <property type="project" value="InterPro"/>
</dbReference>
<dbReference type="AlphaFoldDB" id="A0A401FSE2"/>
<dbReference type="Proteomes" id="UP000288096">
    <property type="component" value="Unassembled WGS sequence"/>
</dbReference>
<evidence type="ECO:0000313" key="1">
    <source>
        <dbReference type="EMBL" id="GBC59860.1"/>
    </source>
</evidence>
<sequence>MIRTAAHAAADNVRINLGSVRDRAFADRCAGEMASFLDQADAVVRRLEERIVSVLAQ</sequence>